<evidence type="ECO:0000313" key="7">
    <source>
        <dbReference type="EMBL" id="CAF4876908.1"/>
    </source>
</evidence>
<evidence type="ECO:0000313" key="8">
    <source>
        <dbReference type="Proteomes" id="UP000663880"/>
    </source>
</evidence>
<feature type="domain" description="ACB" evidence="6">
    <location>
        <begin position="237"/>
        <end position="322"/>
    </location>
</feature>
<accession>A0A821TQR2</accession>
<dbReference type="Gene3D" id="1.20.80.10">
    <property type="match status" value="1"/>
</dbReference>
<dbReference type="CDD" id="cd02440">
    <property type="entry name" value="AdoMet_MTases"/>
    <property type="match status" value="1"/>
</dbReference>
<dbReference type="InterPro" id="IPR002110">
    <property type="entry name" value="Ankyrin_rpt"/>
</dbReference>
<evidence type="ECO:0000256" key="3">
    <source>
        <dbReference type="ARBA" id="ARBA00023043"/>
    </source>
</evidence>
<keyword evidence="3 5" id="KW-0040">ANK repeat</keyword>
<dbReference type="GO" id="GO:0000062">
    <property type="term" value="F:fatty-acyl-CoA binding"/>
    <property type="evidence" value="ECO:0007669"/>
    <property type="project" value="InterPro"/>
</dbReference>
<organism evidence="7 8">
    <name type="scientific">Pieris macdunnoughi</name>
    <dbReference type="NCBI Taxonomy" id="345717"/>
    <lineage>
        <taxon>Eukaryota</taxon>
        <taxon>Metazoa</taxon>
        <taxon>Ecdysozoa</taxon>
        <taxon>Arthropoda</taxon>
        <taxon>Hexapoda</taxon>
        <taxon>Insecta</taxon>
        <taxon>Pterygota</taxon>
        <taxon>Neoptera</taxon>
        <taxon>Endopterygota</taxon>
        <taxon>Lepidoptera</taxon>
        <taxon>Glossata</taxon>
        <taxon>Ditrysia</taxon>
        <taxon>Papilionoidea</taxon>
        <taxon>Pieridae</taxon>
        <taxon>Pierinae</taxon>
        <taxon>Pieris</taxon>
    </lineage>
</organism>
<reference evidence="7" key="1">
    <citation type="submission" date="2021-02" db="EMBL/GenBank/DDBJ databases">
        <authorList>
            <person name="Steward A R."/>
        </authorList>
    </citation>
    <scope>NUCLEOTIDE SEQUENCE</scope>
</reference>
<dbReference type="InterPro" id="IPR019410">
    <property type="entry name" value="Methyltransf_16"/>
</dbReference>
<dbReference type="PROSITE" id="PS50297">
    <property type="entry name" value="ANK_REP_REGION"/>
    <property type="match status" value="2"/>
</dbReference>
<dbReference type="PROSITE" id="PS50088">
    <property type="entry name" value="ANK_REPEAT"/>
    <property type="match status" value="2"/>
</dbReference>
<evidence type="ECO:0000256" key="5">
    <source>
        <dbReference type="PROSITE-ProRule" id="PRU00023"/>
    </source>
</evidence>
<dbReference type="Pfam" id="PF00887">
    <property type="entry name" value="ACBP"/>
    <property type="match status" value="1"/>
</dbReference>
<name>A0A821TQR2_9NEOP</name>
<feature type="repeat" description="ANK" evidence="5">
    <location>
        <begin position="382"/>
        <end position="414"/>
    </location>
</feature>
<dbReference type="Pfam" id="PF12796">
    <property type="entry name" value="Ank_2"/>
    <property type="match status" value="1"/>
</dbReference>
<keyword evidence="2" id="KW-0677">Repeat</keyword>
<dbReference type="PROSITE" id="PS51228">
    <property type="entry name" value="ACB_2"/>
    <property type="match status" value="1"/>
</dbReference>
<dbReference type="InterPro" id="IPR014352">
    <property type="entry name" value="FERM/acyl-CoA-bd_prot_sf"/>
</dbReference>
<dbReference type="InterPro" id="IPR036770">
    <property type="entry name" value="Ankyrin_rpt-contain_sf"/>
</dbReference>
<keyword evidence="4" id="KW-0446">Lipid-binding</keyword>
<dbReference type="OrthoDB" id="10254927at2759"/>
<protein>
    <recommendedName>
        <fullName evidence="1">Acyl-CoA-binding domain-containing protein 6</fullName>
    </recommendedName>
</protein>
<sequence>MSDGPVVSGQLKKFVFRGKSLNNGDTRGDYLEIVIPELLSAGYSFYTWPSAPLLAWYLWSQRKNLRGLRILELGCGTGLPGILAAKCGAHVTLTDSVALPRSLHHLSGCCEANGLIPGRDVQILGLAWGLFLADVHNLRPVDLILASDCFYEPSQFEEVLSTVAFLLDGTDSRFLCAYQERSTDWSIEALLQKWGLKGALLDLDSLSESSGIDYRALVEALPEYPDSDFSEDDQSPLEVSFNKASDHVRKITTKLNNNQLLELYGLYKQSTEGKCNIPRPGWLDGKGRKKWEAWRSLVDMPSDEAKQKYIDLVQKYDPECELVEEAVPKQQWVAVSSLQRSPEPDLSHDELSLLDAARENMGELVSKLISKNPAIKAQRDKDGLTALHWAADRNATSALEAAIQSGCDINAMDNSGQTALHYAASCGHVNSTQILIKAGAKLFKDEDDCSPLDLAADEEIRNILSA</sequence>
<dbReference type="EMBL" id="CAJOBZ010000025">
    <property type="protein sequence ID" value="CAF4876908.1"/>
    <property type="molecule type" value="Genomic_DNA"/>
</dbReference>
<evidence type="ECO:0000256" key="2">
    <source>
        <dbReference type="ARBA" id="ARBA00022737"/>
    </source>
</evidence>
<comment type="caution">
    <text evidence="7">The sequence shown here is derived from an EMBL/GenBank/DDBJ whole genome shotgun (WGS) entry which is preliminary data.</text>
</comment>
<evidence type="ECO:0000259" key="6">
    <source>
        <dbReference type="PROSITE" id="PS51228"/>
    </source>
</evidence>
<evidence type="ECO:0000256" key="4">
    <source>
        <dbReference type="ARBA" id="ARBA00023121"/>
    </source>
</evidence>
<dbReference type="PANTHER" id="PTHR24119:SF0">
    <property type="entry name" value="ACYL-COA-BINDING DOMAIN-CONTAINING PROTEIN 6"/>
    <property type="match status" value="1"/>
</dbReference>
<dbReference type="Pfam" id="PF10294">
    <property type="entry name" value="Methyltransf_16"/>
    <property type="match status" value="1"/>
</dbReference>
<dbReference type="SMART" id="SM00248">
    <property type="entry name" value="ANK"/>
    <property type="match status" value="3"/>
</dbReference>
<dbReference type="InterPro" id="IPR035984">
    <property type="entry name" value="Acyl-CoA-binding_sf"/>
</dbReference>
<gene>
    <name evidence="7" type="ORF">PMACD_LOCUS9250</name>
</gene>
<dbReference type="Proteomes" id="UP000663880">
    <property type="component" value="Unassembled WGS sequence"/>
</dbReference>
<dbReference type="PRINTS" id="PR00689">
    <property type="entry name" value="ACOABINDINGP"/>
</dbReference>
<evidence type="ECO:0000256" key="1">
    <source>
        <dbReference type="ARBA" id="ARBA00018419"/>
    </source>
</evidence>
<dbReference type="Gene3D" id="1.25.40.20">
    <property type="entry name" value="Ankyrin repeat-containing domain"/>
    <property type="match status" value="1"/>
</dbReference>
<dbReference type="SUPFAM" id="SSF47027">
    <property type="entry name" value="Acyl-CoA binding protein"/>
    <property type="match status" value="1"/>
</dbReference>
<dbReference type="InterPro" id="IPR029063">
    <property type="entry name" value="SAM-dependent_MTases_sf"/>
</dbReference>
<dbReference type="PANTHER" id="PTHR24119">
    <property type="entry name" value="ACYL-COA-BINDING DOMAIN-CONTAINING PROTEIN 6"/>
    <property type="match status" value="1"/>
</dbReference>
<feature type="repeat" description="ANK" evidence="5">
    <location>
        <begin position="415"/>
        <end position="447"/>
    </location>
</feature>
<keyword evidence="8" id="KW-1185">Reference proteome</keyword>
<dbReference type="AlphaFoldDB" id="A0A821TQR2"/>
<dbReference type="SUPFAM" id="SSF48403">
    <property type="entry name" value="Ankyrin repeat"/>
    <property type="match status" value="1"/>
</dbReference>
<dbReference type="Gene3D" id="3.40.50.150">
    <property type="entry name" value="Vaccinia Virus protein VP39"/>
    <property type="match status" value="1"/>
</dbReference>
<proteinExistence type="predicted"/>
<dbReference type="SUPFAM" id="SSF53335">
    <property type="entry name" value="S-adenosyl-L-methionine-dependent methyltransferases"/>
    <property type="match status" value="1"/>
</dbReference>
<dbReference type="InterPro" id="IPR000582">
    <property type="entry name" value="Acyl-CoA-binding_protein"/>
</dbReference>